<protein>
    <submittedName>
        <fullName evidence="2">Uncharacterized protein</fullName>
    </submittedName>
</protein>
<proteinExistence type="predicted"/>
<feature type="region of interest" description="Disordered" evidence="1">
    <location>
        <begin position="1"/>
        <end position="54"/>
    </location>
</feature>
<evidence type="ECO:0000256" key="1">
    <source>
        <dbReference type="SAM" id="MobiDB-lite"/>
    </source>
</evidence>
<keyword evidence="3" id="KW-1185">Reference proteome</keyword>
<name>A0A074RP27_9AGAM</name>
<accession>A0A074RP27</accession>
<reference evidence="2 3" key="1">
    <citation type="submission" date="2013-12" db="EMBL/GenBank/DDBJ databases">
        <authorList>
            <person name="Cubeta M."/>
            <person name="Pakala S."/>
            <person name="Fedorova N."/>
            <person name="Thomas E."/>
            <person name="Dean R."/>
            <person name="Jabaji S."/>
            <person name="Neate S."/>
            <person name="Toda T."/>
            <person name="Tavantzis S."/>
            <person name="Vilgalys R."/>
            <person name="Bharathan N."/>
            <person name="Pakala S."/>
            <person name="Losada L.S."/>
            <person name="Zafar N."/>
            <person name="Nierman W."/>
        </authorList>
    </citation>
    <scope>NUCLEOTIDE SEQUENCE [LARGE SCALE GENOMIC DNA]</scope>
    <source>
        <strain evidence="2 3">123E</strain>
    </source>
</reference>
<gene>
    <name evidence="2" type="ORF">V565_198650</name>
</gene>
<dbReference type="HOGENOM" id="CLU_1403155_0_0_1"/>
<comment type="caution">
    <text evidence="2">The sequence shown here is derived from an EMBL/GenBank/DDBJ whole genome shotgun (WGS) entry which is preliminary data.</text>
</comment>
<feature type="compositionally biased region" description="Low complexity" evidence="1">
    <location>
        <begin position="39"/>
        <end position="54"/>
    </location>
</feature>
<dbReference type="OrthoDB" id="3261928at2759"/>
<evidence type="ECO:0000313" key="3">
    <source>
        <dbReference type="Proteomes" id="UP000027456"/>
    </source>
</evidence>
<dbReference type="EMBL" id="AZST01001101">
    <property type="protein sequence ID" value="KEP46443.1"/>
    <property type="molecule type" value="Genomic_DNA"/>
</dbReference>
<evidence type="ECO:0000313" key="2">
    <source>
        <dbReference type="EMBL" id="KEP46443.1"/>
    </source>
</evidence>
<sequence>MYPKAAGEATRHIPPNVPEFDGPQGIGPATTKPRGRGGSSHTSSATASATPSNAASDPTALFMAAMVPLFISLAQSMAPRPVLPVAEPTVTKDAEPTQDLADVSEPGVATSFTFLPSHTFNCVLAFKVDVGIDIISKVDALDHRDLTPDIIPEVPHEHLAGVLGVSEGKAIRFRLHCRQWAREFSRKRKEKELV</sequence>
<dbReference type="AlphaFoldDB" id="A0A074RP27"/>
<organism evidence="2 3">
    <name type="scientific">Rhizoctonia solani 123E</name>
    <dbReference type="NCBI Taxonomy" id="1423351"/>
    <lineage>
        <taxon>Eukaryota</taxon>
        <taxon>Fungi</taxon>
        <taxon>Dikarya</taxon>
        <taxon>Basidiomycota</taxon>
        <taxon>Agaricomycotina</taxon>
        <taxon>Agaricomycetes</taxon>
        <taxon>Cantharellales</taxon>
        <taxon>Ceratobasidiaceae</taxon>
        <taxon>Rhizoctonia</taxon>
    </lineage>
</organism>
<dbReference type="Proteomes" id="UP000027456">
    <property type="component" value="Unassembled WGS sequence"/>
</dbReference>